<evidence type="ECO:0000256" key="7">
    <source>
        <dbReference type="ARBA" id="ARBA00022927"/>
    </source>
</evidence>
<evidence type="ECO:0000313" key="12">
    <source>
        <dbReference type="Proteomes" id="UP000078200"/>
    </source>
</evidence>
<dbReference type="GO" id="GO:0035859">
    <property type="term" value="C:Seh1-associated complex"/>
    <property type="evidence" value="ECO:0007669"/>
    <property type="project" value="TreeGrafter"/>
</dbReference>
<evidence type="ECO:0000256" key="8">
    <source>
        <dbReference type="ARBA" id="ARBA00023228"/>
    </source>
</evidence>
<dbReference type="InterPro" id="IPR037363">
    <property type="entry name" value="Sec13/Seh1_fam"/>
</dbReference>
<dbReference type="PANTHER" id="PTHR11024">
    <property type="entry name" value="NUCLEAR PORE COMPLEX PROTEIN SEC13 / SEH1 FAMILY MEMBER"/>
    <property type="match status" value="1"/>
</dbReference>
<keyword evidence="6" id="KW-0677">Repeat</keyword>
<dbReference type="InterPro" id="IPR036322">
    <property type="entry name" value="WD40_repeat_dom_sf"/>
</dbReference>
<organism evidence="11 12">
    <name type="scientific">Glossina austeni</name>
    <name type="common">Savannah tsetse fly</name>
    <dbReference type="NCBI Taxonomy" id="7395"/>
    <lineage>
        <taxon>Eukaryota</taxon>
        <taxon>Metazoa</taxon>
        <taxon>Ecdysozoa</taxon>
        <taxon>Arthropoda</taxon>
        <taxon>Hexapoda</taxon>
        <taxon>Insecta</taxon>
        <taxon>Pterygota</taxon>
        <taxon>Neoptera</taxon>
        <taxon>Endopterygota</taxon>
        <taxon>Diptera</taxon>
        <taxon>Brachycera</taxon>
        <taxon>Muscomorpha</taxon>
        <taxon>Hippoboscoidea</taxon>
        <taxon>Glossinidae</taxon>
        <taxon>Glossina</taxon>
    </lineage>
</organism>
<dbReference type="InterPro" id="IPR001680">
    <property type="entry name" value="WD40_rpt"/>
</dbReference>
<accession>A0A1A9VP25</accession>
<keyword evidence="9" id="KW-0539">Nucleus</keyword>
<evidence type="ECO:0000256" key="4">
    <source>
        <dbReference type="ARBA" id="ARBA00022448"/>
    </source>
</evidence>
<evidence type="ECO:0000256" key="3">
    <source>
        <dbReference type="ARBA" id="ARBA00010102"/>
    </source>
</evidence>
<dbReference type="STRING" id="7395.A0A1A9VP25"/>
<reference evidence="11" key="1">
    <citation type="submission" date="2020-05" db="UniProtKB">
        <authorList>
            <consortium name="EnsemblMetazoa"/>
        </authorList>
    </citation>
    <scope>IDENTIFICATION</scope>
    <source>
        <strain evidence="11">TTRI</strain>
    </source>
</reference>
<dbReference type="GO" id="GO:0015031">
    <property type="term" value="P:protein transport"/>
    <property type="evidence" value="ECO:0007669"/>
    <property type="project" value="UniProtKB-KW"/>
</dbReference>
<proteinExistence type="inferred from homology"/>
<dbReference type="PANTHER" id="PTHR11024:SF3">
    <property type="entry name" value="NUCLEOPORIN SEH1"/>
    <property type="match status" value="1"/>
</dbReference>
<dbReference type="GO" id="GO:0005764">
    <property type="term" value="C:lysosome"/>
    <property type="evidence" value="ECO:0007669"/>
    <property type="project" value="UniProtKB-SubCell"/>
</dbReference>
<keyword evidence="12" id="KW-1185">Reference proteome</keyword>
<evidence type="ECO:0000256" key="10">
    <source>
        <dbReference type="PROSITE-ProRule" id="PRU00221"/>
    </source>
</evidence>
<dbReference type="AlphaFoldDB" id="A0A1A9VP25"/>
<keyword evidence="4" id="KW-0813">Transport</keyword>
<keyword evidence="7" id="KW-0653">Protein transport</keyword>
<dbReference type="GO" id="GO:0031080">
    <property type="term" value="C:nuclear pore outer ring"/>
    <property type="evidence" value="ECO:0007669"/>
    <property type="project" value="TreeGrafter"/>
</dbReference>
<name>A0A1A9VP25_GLOAU</name>
<evidence type="ECO:0000256" key="5">
    <source>
        <dbReference type="ARBA" id="ARBA00022574"/>
    </source>
</evidence>
<dbReference type="EnsemblMetazoa" id="GAUT043089-RA">
    <property type="protein sequence ID" value="GAUT043089-PA"/>
    <property type="gene ID" value="GAUT043089"/>
</dbReference>
<dbReference type="Proteomes" id="UP000078200">
    <property type="component" value="Unassembled WGS sequence"/>
</dbReference>
<dbReference type="GO" id="GO:0005198">
    <property type="term" value="F:structural molecule activity"/>
    <property type="evidence" value="ECO:0007669"/>
    <property type="project" value="InterPro"/>
</dbReference>
<evidence type="ECO:0000256" key="6">
    <source>
        <dbReference type="ARBA" id="ARBA00022737"/>
    </source>
</evidence>
<comment type="subcellular location">
    <subcellularLocation>
        <location evidence="2">Lysosome</location>
    </subcellularLocation>
    <subcellularLocation>
        <location evidence="1">Nucleus envelope</location>
    </subcellularLocation>
</comment>
<sequence length="156" mass="17064">MVSEKDSNSIIFPMTAGIQTRSIKGTRGTPASYELSLSGRKMSALYKACGHNDSTGNAKLDMQTIKFNDHNCPVWRVCWNILASTLISTGDDGCARVWRMNYIRNWKCAAVLRAESSSGVSQEPPVSSPTFSASAAATAKYYKKGIISNPNQVPWH</sequence>
<keyword evidence="8" id="KW-0458">Lysosome</keyword>
<dbReference type="GO" id="GO:0034198">
    <property type="term" value="P:cellular response to amino acid starvation"/>
    <property type="evidence" value="ECO:0007669"/>
    <property type="project" value="TreeGrafter"/>
</dbReference>
<dbReference type="Gene3D" id="2.130.10.10">
    <property type="entry name" value="YVTN repeat-like/Quinoprotein amine dehydrogenase"/>
    <property type="match status" value="1"/>
</dbReference>
<protein>
    <submittedName>
        <fullName evidence="11">Uncharacterized protein</fullName>
    </submittedName>
</protein>
<dbReference type="PROSITE" id="PS50082">
    <property type="entry name" value="WD_REPEATS_2"/>
    <property type="match status" value="1"/>
</dbReference>
<evidence type="ECO:0000256" key="1">
    <source>
        <dbReference type="ARBA" id="ARBA00004259"/>
    </source>
</evidence>
<keyword evidence="5 10" id="KW-0853">WD repeat</keyword>
<evidence type="ECO:0000256" key="2">
    <source>
        <dbReference type="ARBA" id="ARBA00004371"/>
    </source>
</evidence>
<evidence type="ECO:0000256" key="9">
    <source>
        <dbReference type="ARBA" id="ARBA00023242"/>
    </source>
</evidence>
<dbReference type="GO" id="GO:1904263">
    <property type="term" value="P:positive regulation of TORC1 signaling"/>
    <property type="evidence" value="ECO:0007669"/>
    <property type="project" value="TreeGrafter"/>
</dbReference>
<feature type="repeat" description="WD" evidence="10">
    <location>
        <begin position="67"/>
        <end position="101"/>
    </location>
</feature>
<evidence type="ECO:0000313" key="11">
    <source>
        <dbReference type="EnsemblMetazoa" id="GAUT043089-PA"/>
    </source>
</evidence>
<dbReference type="SUPFAM" id="SSF50978">
    <property type="entry name" value="WD40 repeat-like"/>
    <property type="match status" value="1"/>
</dbReference>
<comment type="similarity">
    <text evidence="3">Belongs to the WD repeat SEC13 family.</text>
</comment>
<dbReference type="InterPro" id="IPR015943">
    <property type="entry name" value="WD40/YVTN_repeat-like_dom_sf"/>
</dbReference>
<dbReference type="VEuPathDB" id="VectorBase:GAUT043089"/>